<reference evidence="3" key="1">
    <citation type="journal article" date="2019" name="Int. J. Syst. Evol. Microbiol.">
        <title>The Global Catalogue of Microorganisms (GCM) 10K type strain sequencing project: providing services to taxonomists for standard genome sequencing and annotation.</title>
        <authorList>
            <consortium name="The Broad Institute Genomics Platform"/>
            <consortium name="The Broad Institute Genome Sequencing Center for Infectious Disease"/>
            <person name="Wu L."/>
            <person name="Ma J."/>
        </authorList>
    </citation>
    <scope>NUCLEOTIDE SEQUENCE [LARGE SCALE GENOMIC DNA]</scope>
    <source>
        <strain evidence="3">CGMCC 1.12376</strain>
    </source>
</reference>
<dbReference type="Pfam" id="PF13129">
    <property type="entry name" value="DUF3953"/>
    <property type="match status" value="1"/>
</dbReference>
<feature type="transmembrane region" description="Helical" evidence="1">
    <location>
        <begin position="30"/>
        <end position="47"/>
    </location>
</feature>
<comment type="caution">
    <text evidence="2">The sequence shown here is derived from an EMBL/GenBank/DDBJ whole genome shotgun (WGS) entry which is preliminary data.</text>
</comment>
<organism evidence="2 3">
    <name type="scientific">Oceanobacillus luteolus</name>
    <dbReference type="NCBI Taxonomy" id="1274358"/>
    <lineage>
        <taxon>Bacteria</taxon>
        <taxon>Bacillati</taxon>
        <taxon>Bacillota</taxon>
        <taxon>Bacilli</taxon>
        <taxon>Bacillales</taxon>
        <taxon>Bacillaceae</taxon>
        <taxon>Oceanobacillus</taxon>
    </lineage>
</organism>
<evidence type="ECO:0000313" key="3">
    <source>
        <dbReference type="Proteomes" id="UP001597221"/>
    </source>
</evidence>
<dbReference type="Proteomes" id="UP001597221">
    <property type="component" value="Unassembled WGS sequence"/>
</dbReference>
<sequence>MKIIKVLLAISVIALALVSQFNESMNVSWILLFLLGALLLAMGAEQLQKKQRSIGYILILTAFFNFAVSLKIAL</sequence>
<gene>
    <name evidence="2" type="ORF">ACFSBH_16360</name>
</gene>
<keyword evidence="1" id="KW-0472">Membrane</keyword>
<proteinExistence type="predicted"/>
<keyword evidence="1" id="KW-1133">Transmembrane helix</keyword>
<protein>
    <submittedName>
        <fullName evidence="2">DUF3953 domain-containing protein</fullName>
    </submittedName>
</protein>
<feature type="transmembrane region" description="Helical" evidence="1">
    <location>
        <begin position="54"/>
        <end position="73"/>
    </location>
</feature>
<name>A0ABW4HUH7_9BACI</name>
<dbReference type="InterPro" id="IPR025018">
    <property type="entry name" value="DUF3953"/>
</dbReference>
<accession>A0ABW4HUH7</accession>
<dbReference type="EMBL" id="JBHUDE010000150">
    <property type="protein sequence ID" value="MFD1609191.1"/>
    <property type="molecule type" value="Genomic_DNA"/>
</dbReference>
<evidence type="ECO:0000313" key="2">
    <source>
        <dbReference type="EMBL" id="MFD1609191.1"/>
    </source>
</evidence>
<evidence type="ECO:0000256" key="1">
    <source>
        <dbReference type="SAM" id="Phobius"/>
    </source>
</evidence>
<keyword evidence="3" id="KW-1185">Reference proteome</keyword>
<keyword evidence="1" id="KW-0812">Transmembrane</keyword>
<dbReference type="RefSeq" id="WP_251514376.1">
    <property type="nucleotide sequence ID" value="NZ_JAMBON010000016.1"/>
</dbReference>